<name>A0ABS6J1Y3_9RHOB</name>
<reference evidence="2 3" key="1">
    <citation type="submission" date="2021-06" db="EMBL/GenBank/DDBJ databases">
        <title>Rhodobacteraceae bacterium strain HSP-20.</title>
        <authorList>
            <person name="Chen W.-M."/>
        </authorList>
    </citation>
    <scope>NUCLEOTIDE SEQUENCE [LARGE SCALE GENOMIC DNA]</scope>
    <source>
        <strain evidence="2 3">HSP-20</strain>
    </source>
</reference>
<keyword evidence="3" id="KW-1185">Reference proteome</keyword>
<accession>A0ABS6J1Y3</accession>
<organism evidence="2 3">
    <name type="scientific">Paragemmobacter amnigenus</name>
    <dbReference type="NCBI Taxonomy" id="2852097"/>
    <lineage>
        <taxon>Bacteria</taxon>
        <taxon>Pseudomonadati</taxon>
        <taxon>Pseudomonadota</taxon>
        <taxon>Alphaproteobacteria</taxon>
        <taxon>Rhodobacterales</taxon>
        <taxon>Paracoccaceae</taxon>
        <taxon>Paragemmobacter</taxon>
    </lineage>
</organism>
<dbReference type="RefSeq" id="WP_161761652.1">
    <property type="nucleotide sequence ID" value="NZ_JAAATX020000004.1"/>
</dbReference>
<dbReference type="EMBL" id="JAAATX020000004">
    <property type="protein sequence ID" value="MBU9697608.1"/>
    <property type="molecule type" value="Genomic_DNA"/>
</dbReference>
<dbReference type="SUPFAM" id="SSF55729">
    <property type="entry name" value="Acyl-CoA N-acyltransferases (Nat)"/>
    <property type="match status" value="1"/>
</dbReference>
<dbReference type="InterPro" id="IPR016181">
    <property type="entry name" value="Acyl_CoA_acyltransferase"/>
</dbReference>
<evidence type="ECO:0000313" key="3">
    <source>
        <dbReference type="Proteomes" id="UP000731907"/>
    </source>
</evidence>
<protein>
    <submittedName>
        <fullName evidence="2">GNAT family N-acetyltransferase</fullName>
    </submittedName>
</protein>
<dbReference type="Gene3D" id="3.40.630.30">
    <property type="match status" value="1"/>
</dbReference>
<evidence type="ECO:0000259" key="1">
    <source>
        <dbReference type="PROSITE" id="PS51186"/>
    </source>
</evidence>
<proteinExistence type="predicted"/>
<dbReference type="Pfam" id="PF13508">
    <property type="entry name" value="Acetyltransf_7"/>
    <property type="match status" value="1"/>
</dbReference>
<dbReference type="Proteomes" id="UP000731907">
    <property type="component" value="Unassembled WGS sequence"/>
</dbReference>
<feature type="domain" description="N-acetyltransferase" evidence="1">
    <location>
        <begin position="3"/>
        <end position="151"/>
    </location>
</feature>
<dbReference type="PROSITE" id="PS51186">
    <property type="entry name" value="GNAT"/>
    <property type="match status" value="1"/>
</dbReference>
<gene>
    <name evidence="2" type="ORF">GU927_007085</name>
</gene>
<evidence type="ECO:0000313" key="2">
    <source>
        <dbReference type="EMBL" id="MBU9697608.1"/>
    </source>
</evidence>
<sequence>MGNLVRLAYPEDAAMIAAIHVTSWHETYPGLLPRAEIDRHDTTSRRSLWQAAIASGHSRIAVIPDIGFAAMGRQRDPSLADDYPDELLALYVLRQHHGQHHGRALLSAVRGHAPFTAWVLSGNTRAQDFYARLGARELRRESEVIDRITLTDILLSFPSLPDSP</sequence>
<dbReference type="InterPro" id="IPR000182">
    <property type="entry name" value="GNAT_dom"/>
</dbReference>
<comment type="caution">
    <text evidence="2">The sequence shown here is derived from an EMBL/GenBank/DDBJ whole genome shotgun (WGS) entry which is preliminary data.</text>
</comment>